<dbReference type="Pfam" id="PF00126">
    <property type="entry name" value="HTH_1"/>
    <property type="match status" value="1"/>
</dbReference>
<proteinExistence type="inferred from homology"/>
<evidence type="ECO:0000256" key="2">
    <source>
        <dbReference type="ARBA" id="ARBA00023015"/>
    </source>
</evidence>
<dbReference type="SUPFAM" id="SSF46785">
    <property type="entry name" value="Winged helix' DNA-binding domain"/>
    <property type="match status" value="1"/>
</dbReference>
<name>A0A2I6S371_9RHOO</name>
<dbReference type="SUPFAM" id="SSF53850">
    <property type="entry name" value="Periplasmic binding protein-like II"/>
    <property type="match status" value="1"/>
</dbReference>
<evidence type="ECO:0000313" key="6">
    <source>
        <dbReference type="EMBL" id="AUN93711.1"/>
    </source>
</evidence>
<dbReference type="PROSITE" id="PS50931">
    <property type="entry name" value="HTH_LYSR"/>
    <property type="match status" value="1"/>
</dbReference>
<dbReference type="InterPro" id="IPR036388">
    <property type="entry name" value="WH-like_DNA-bd_sf"/>
</dbReference>
<dbReference type="InterPro" id="IPR036390">
    <property type="entry name" value="WH_DNA-bd_sf"/>
</dbReference>
<feature type="domain" description="HTH lysR-type" evidence="5">
    <location>
        <begin position="1"/>
        <end position="58"/>
    </location>
</feature>
<protein>
    <submittedName>
        <fullName evidence="6">LysR family transcriptional regulator</fullName>
    </submittedName>
</protein>
<organism evidence="6 7">
    <name type="scientific">Pseudazoarcus pumilus</name>
    <dbReference type="NCBI Taxonomy" id="2067960"/>
    <lineage>
        <taxon>Bacteria</taxon>
        <taxon>Pseudomonadati</taxon>
        <taxon>Pseudomonadota</taxon>
        <taxon>Betaproteobacteria</taxon>
        <taxon>Rhodocyclales</taxon>
        <taxon>Zoogloeaceae</taxon>
        <taxon>Pseudazoarcus</taxon>
    </lineage>
</organism>
<dbReference type="InterPro" id="IPR050176">
    <property type="entry name" value="LTTR"/>
</dbReference>
<evidence type="ECO:0000313" key="7">
    <source>
        <dbReference type="Proteomes" id="UP000242205"/>
    </source>
</evidence>
<evidence type="ECO:0000256" key="4">
    <source>
        <dbReference type="ARBA" id="ARBA00023163"/>
    </source>
</evidence>
<dbReference type="RefSeq" id="WP_102245785.1">
    <property type="nucleotide sequence ID" value="NZ_CP025682.1"/>
</dbReference>
<dbReference type="GO" id="GO:0003700">
    <property type="term" value="F:DNA-binding transcription factor activity"/>
    <property type="evidence" value="ECO:0007669"/>
    <property type="project" value="InterPro"/>
</dbReference>
<dbReference type="KEGG" id="atw:C0099_01435"/>
<dbReference type="InterPro" id="IPR000847">
    <property type="entry name" value="LysR_HTH_N"/>
</dbReference>
<dbReference type="Proteomes" id="UP000242205">
    <property type="component" value="Chromosome"/>
</dbReference>
<dbReference type="Gene3D" id="3.40.190.10">
    <property type="entry name" value="Periplasmic binding protein-like II"/>
    <property type="match status" value="1"/>
</dbReference>
<keyword evidence="4" id="KW-0804">Transcription</keyword>
<dbReference type="Gene3D" id="1.10.10.10">
    <property type="entry name" value="Winged helix-like DNA-binding domain superfamily/Winged helix DNA-binding domain"/>
    <property type="match status" value="1"/>
</dbReference>
<dbReference type="PANTHER" id="PTHR30579">
    <property type="entry name" value="TRANSCRIPTIONAL REGULATOR"/>
    <property type="match status" value="1"/>
</dbReference>
<evidence type="ECO:0000256" key="1">
    <source>
        <dbReference type="ARBA" id="ARBA00009437"/>
    </source>
</evidence>
<comment type="similarity">
    <text evidence="1">Belongs to the LysR transcriptional regulatory family.</text>
</comment>
<dbReference type="EMBL" id="CP025682">
    <property type="protein sequence ID" value="AUN93711.1"/>
    <property type="molecule type" value="Genomic_DNA"/>
</dbReference>
<reference evidence="6 7" key="1">
    <citation type="submission" date="2018-01" db="EMBL/GenBank/DDBJ databases">
        <authorList>
            <person name="Fu G.-Y."/>
        </authorList>
    </citation>
    <scope>NUCLEOTIDE SEQUENCE [LARGE SCALE GENOMIC DNA]</scope>
    <source>
        <strain evidence="6 7">SY39</strain>
    </source>
</reference>
<evidence type="ECO:0000259" key="5">
    <source>
        <dbReference type="PROSITE" id="PS50931"/>
    </source>
</evidence>
<evidence type="ECO:0000256" key="3">
    <source>
        <dbReference type="ARBA" id="ARBA00023125"/>
    </source>
</evidence>
<accession>A0A2I6S371</accession>
<dbReference type="OrthoDB" id="464481at2"/>
<keyword evidence="2" id="KW-0805">Transcription regulation</keyword>
<keyword evidence="3" id="KW-0238">DNA-binding</keyword>
<sequence length="287" mass="33129">MDIELARTFLAIVHGGSFVAASQRLHLTQTAVTARVKNLETQLGCSLFVRNRAGARLTVEGERFVDHAHKMVHAWEAARREVPNPPRHPDCLFLGSEISLSNPLLLQWVRLLRTTFTQRRVHVEVGDSSVLQQKLLRGDLDAALVYRPFYCEGVQVEQLLEEKLIQVESAAQREPYIYVDWGPDFRREHDAAFPSRREHALSFNLGPLALHYLFQCGGRGYFRTRVTRRALRQGTIRIVPNAPEFTYPVFLVYSRARITDELEQAFPLLRRIVRDESDWAEHWEFSP</sequence>
<dbReference type="GO" id="GO:0003677">
    <property type="term" value="F:DNA binding"/>
    <property type="evidence" value="ECO:0007669"/>
    <property type="project" value="UniProtKB-KW"/>
</dbReference>
<dbReference type="FunFam" id="1.10.10.10:FF:000001">
    <property type="entry name" value="LysR family transcriptional regulator"/>
    <property type="match status" value="1"/>
</dbReference>
<dbReference type="PANTHER" id="PTHR30579:SF8">
    <property type="entry name" value="HTH-TYPE TRANSCRIPTIONAL REGULATOR HDFR"/>
    <property type="match status" value="1"/>
</dbReference>
<gene>
    <name evidence="6" type="ORF">C0099_01435</name>
</gene>
<dbReference type="InterPro" id="IPR005119">
    <property type="entry name" value="LysR_subst-bd"/>
</dbReference>
<keyword evidence="7" id="KW-1185">Reference proteome</keyword>
<dbReference type="AlphaFoldDB" id="A0A2I6S371"/>
<dbReference type="PRINTS" id="PR00039">
    <property type="entry name" value="HTHLYSR"/>
</dbReference>
<dbReference type="Pfam" id="PF03466">
    <property type="entry name" value="LysR_substrate"/>
    <property type="match status" value="1"/>
</dbReference>